<dbReference type="PANTHER" id="PTHR10724:SF7">
    <property type="entry name" value="SMALL RIBOSOMAL SUBUNIT PROTEIN BS1C"/>
    <property type="match status" value="1"/>
</dbReference>
<dbReference type="Gene3D" id="2.40.50.140">
    <property type="entry name" value="Nucleic acid-binding proteins"/>
    <property type="match status" value="5"/>
</dbReference>
<dbReference type="KEGG" id="bip:Bint_1022"/>
<dbReference type="InterPro" id="IPR003029">
    <property type="entry name" value="S1_domain"/>
</dbReference>
<dbReference type="CDD" id="cd04465">
    <property type="entry name" value="S1_RPS1_repeat_ec2_hs2"/>
    <property type="match status" value="1"/>
</dbReference>
<evidence type="ECO:0000259" key="4">
    <source>
        <dbReference type="PROSITE" id="PS50126"/>
    </source>
</evidence>
<evidence type="ECO:0000313" key="6">
    <source>
        <dbReference type="Proteomes" id="UP000008522"/>
    </source>
</evidence>
<dbReference type="GO" id="GO:0003729">
    <property type="term" value="F:mRNA binding"/>
    <property type="evidence" value="ECO:0007669"/>
    <property type="project" value="TreeGrafter"/>
</dbReference>
<protein>
    <submittedName>
        <fullName evidence="5">30S ribosomal protein S1</fullName>
    </submittedName>
</protein>
<keyword evidence="2 5" id="KW-0689">Ribosomal protein</keyword>
<comment type="similarity">
    <text evidence="1">Belongs to the bacterial ribosomal protein bS1 family.</text>
</comment>
<name>G0EM76_BRAIP</name>
<feature type="domain" description="S1 motif" evidence="4">
    <location>
        <begin position="38"/>
        <end position="98"/>
    </location>
</feature>
<evidence type="ECO:0000256" key="3">
    <source>
        <dbReference type="ARBA" id="ARBA00023274"/>
    </source>
</evidence>
<feature type="domain" description="S1 motif" evidence="4">
    <location>
        <begin position="116"/>
        <end position="185"/>
    </location>
</feature>
<dbReference type="AlphaFoldDB" id="G0EM76"/>
<feature type="domain" description="S1 motif" evidence="4">
    <location>
        <begin position="206"/>
        <end position="275"/>
    </location>
</feature>
<dbReference type="eggNOG" id="COG0539">
    <property type="taxonomic scope" value="Bacteria"/>
</dbReference>
<feature type="domain" description="S1 motif" evidence="4">
    <location>
        <begin position="466"/>
        <end position="535"/>
    </location>
</feature>
<feature type="domain" description="S1 motif" evidence="4">
    <location>
        <begin position="379"/>
        <end position="449"/>
    </location>
</feature>
<keyword evidence="6" id="KW-1185">Reference proteome</keyword>
<gene>
    <name evidence="5" type="primary">rpsA</name>
    <name evidence="5" type="ordered locus">Bint_1022</name>
</gene>
<organism evidence="5 6">
    <name type="scientific">Brachyspira intermedia (strain ATCC 51140 / PWS/A)</name>
    <name type="common">Serpulina intermedia</name>
    <dbReference type="NCBI Taxonomy" id="1045858"/>
    <lineage>
        <taxon>Bacteria</taxon>
        <taxon>Pseudomonadati</taxon>
        <taxon>Spirochaetota</taxon>
        <taxon>Spirochaetia</taxon>
        <taxon>Brachyspirales</taxon>
        <taxon>Brachyspiraceae</taxon>
        <taxon>Brachyspira</taxon>
    </lineage>
</organism>
<dbReference type="EMBL" id="CP002874">
    <property type="protein sequence ID" value="AEM21645.1"/>
    <property type="molecule type" value="Genomic_DNA"/>
</dbReference>
<dbReference type="GO" id="GO:0022627">
    <property type="term" value="C:cytosolic small ribosomal subunit"/>
    <property type="evidence" value="ECO:0007669"/>
    <property type="project" value="TreeGrafter"/>
</dbReference>
<evidence type="ECO:0000256" key="1">
    <source>
        <dbReference type="ARBA" id="ARBA00006767"/>
    </source>
</evidence>
<dbReference type="SMART" id="SM00316">
    <property type="entry name" value="S1"/>
    <property type="match status" value="6"/>
</dbReference>
<dbReference type="GO" id="GO:0003735">
    <property type="term" value="F:structural constituent of ribosome"/>
    <property type="evidence" value="ECO:0007669"/>
    <property type="project" value="TreeGrafter"/>
</dbReference>
<sequence>MKVQEGEGTMEDNKNLSNDEIEFRKALEESDNTFLSRGKIVKGKVVQFDDTDVFIDFDSKSEGKIKRSEFDKEPTIGEEIEAIVSGEDDKGYVILSKSEIDKRKSQELIDNAVKNNTAITGVVKEVVRSDSKVAGFKVSIMGHQAFCPFSQIDLAKGIKESDYIGKEFEFRVIKKNGRDVVVSRRVLLEETQNAGIETFLNNLQENDIINGKVKNIEKFGAFVEITPGFDGFLAIPNMSWDKVINPKSIISKGEERMFKVLHIDKENRKVDLGIKQLDEDPWGKFVEQYHIDDVIQGEVTNVKKFGAFVKVADGIEGLVHVSDLSWNSHVNNPNDFVKKGAFLECKILDMNAAERKLTLGLKQVKENPWDTVEKDFPVKSAVKCKVKRIIKNFAVFELPNGLEGICDISDFDWRNNIVNMKDYVKEGEEVNMVIMSIDRDKQRIKLSYKHTKDSPWRLFEKAHPQGSIVDGTVKAIVDSGAIISLEDDLEGYMHVSQVEIPKGSTLEEVLKVGETYPFVVREVNQSKRRISLSRREYMEAQNKKETQNYISKAEPTSLTYNPFDNINN</sequence>
<accession>G0EM76</accession>
<dbReference type="PROSITE" id="PS50126">
    <property type="entry name" value="S1"/>
    <property type="match status" value="6"/>
</dbReference>
<dbReference type="HOGENOM" id="CLU_015805_2_1_12"/>
<dbReference type="SUPFAM" id="SSF50249">
    <property type="entry name" value="Nucleic acid-binding proteins"/>
    <property type="match status" value="6"/>
</dbReference>
<dbReference type="InterPro" id="IPR012340">
    <property type="entry name" value="NA-bd_OB-fold"/>
</dbReference>
<feature type="domain" description="S1 motif" evidence="4">
    <location>
        <begin position="292"/>
        <end position="362"/>
    </location>
</feature>
<reference evidence="5 6" key="1">
    <citation type="journal article" date="2011" name="BMC Genomics">
        <title>Complete genome sequence of Brachyspira intermedia reveals unique genomic features in Brachyspira species and phage-mediated horizontal gene transfer.</title>
        <authorList>
            <person name="Hafstrom T."/>
            <person name="Jansson D.S."/>
            <person name="Segerman B."/>
        </authorList>
    </citation>
    <scope>NUCLEOTIDE SEQUENCE [LARGE SCALE GENOMIC DNA]</scope>
    <source>
        <strain evidence="6">ATCC 51140 / PWS/A</strain>
    </source>
</reference>
<dbReference type="PATRIC" id="fig|1045858.4.peg.1022"/>
<proteinExistence type="inferred from homology"/>
<dbReference type="InterPro" id="IPR050437">
    <property type="entry name" value="Ribos_protein_bS1-like"/>
</dbReference>
<dbReference type="PRINTS" id="PR00681">
    <property type="entry name" value="RIBOSOMALS1"/>
</dbReference>
<evidence type="ECO:0000313" key="5">
    <source>
        <dbReference type="EMBL" id="AEM21645.1"/>
    </source>
</evidence>
<dbReference type="Proteomes" id="UP000008522">
    <property type="component" value="Chromosome"/>
</dbReference>
<dbReference type="PANTHER" id="PTHR10724">
    <property type="entry name" value="30S RIBOSOMAL PROTEIN S1"/>
    <property type="match status" value="1"/>
</dbReference>
<dbReference type="GO" id="GO:0006412">
    <property type="term" value="P:translation"/>
    <property type="evidence" value="ECO:0007669"/>
    <property type="project" value="TreeGrafter"/>
</dbReference>
<keyword evidence="3" id="KW-0687">Ribonucleoprotein</keyword>
<dbReference type="InterPro" id="IPR035104">
    <property type="entry name" value="Ribosomal_protein_S1-like"/>
</dbReference>
<evidence type="ECO:0000256" key="2">
    <source>
        <dbReference type="ARBA" id="ARBA00022980"/>
    </source>
</evidence>
<dbReference type="Pfam" id="PF00575">
    <property type="entry name" value="S1"/>
    <property type="match status" value="4"/>
</dbReference>